<evidence type="ECO:0000259" key="6">
    <source>
        <dbReference type="PROSITE" id="PS50072"/>
    </source>
</evidence>
<dbReference type="InterPro" id="IPR002130">
    <property type="entry name" value="Cyclophilin-type_PPIase_dom"/>
</dbReference>
<keyword evidence="5" id="KW-0697">Rotamase</keyword>
<feature type="domain" description="PPIase cyclophilin-type" evidence="6">
    <location>
        <begin position="19"/>
        <end position="133"/>
    </location>
</feature>
<dbReference type="EnsemblMetazoa" id="XM_020005094.1">
    <property type="protein sequence ID" value="XP_019860653.1"/>
    <property type="gene ID" value="LOC100632307"/>
</dbReference>
<dbReference type="GO" id="GO:0071013">
    <property type="term" value="C:catalytic step 2 spliceosome"/>
    <property type="evidence" value="ECO:0007669"/>
    <property type="project" value="TreeGrafter"/>
</dbReference>
<evidence type="ECO:0000313" key="7">
    <source>
        <dbReference type="EnsemblMetazoa" id="XP_019860653.1"/>
    </source>
</evidence>
<comment type="similarity">
    <text evidence="2 5">Belongs to the cyclophilin-type PPIase family.</text>
</comment>
<dbReference type="KEGG" id="aqu:100632307"/>
<dbReference type="Pfam" id="PF00160">
    <property type="entry name" value="Pro_isomerase"/>
    <property type="match status" value="1"/>
</dbReference>
<dbReference type="PANTHER" id="PTHR45625">
    <property type="entry name" value="PEPTIDYL-PROLYL CIS-TRANS ISOMERASE-RELATED"/>
    <property type="match status" value="1"/>
</dbReference>
<dbReference type="Proteomes" id="UP000007879">
    <property type="component" value="Unassembled WGS sequence"/>
</dbReference>
<keyword evidence="3" id="KW-0539">Nucleus</keyword>
<sequence>MSSIYITEPPTKGKVLLKTTLGDIDIELWSKETPLACRNFIQLCLEDYYNDTIFHRVVFEFVAQGGDPTGTGEGGESIYGSPFKDEFHQRLKFNRRGLVGMANGGKNDNTSQFFITLGRTDELNNKNTLFRKLFVVPKLFDCSHYCHYFIVTAGSSSTTAATRTNHQVITY</sequence>
<dbReference type="AlphaFoldDB" id="A0AAN0JUS2"/>
<comment type="function">
    <text evidence="5">PPIases accelerate the folding of proteins. It catalyzes the cis-trans isomerization of proline imidic peptide bonds in oligopeptides.</text>
</comment>
<dbReference type="PANTHER" id="PTHR45625:SF6">
    <property type="entry name" value="SPLICEOSOME-ASSOCIATED PROTEIN CWC27 HOMOLOG"/>
    <property type="match status" value="1"/>
</dbReference>
<evidence type="ECO:0000256" key="5">
    <source>
        <dbReference type="RuleBase" id="RU363019"/>
    </source>
</evidence>
<dbReference type="GO" id="GO:0006457">
    <property type="term" value="P:protein folding"/>
    <property type="evidence" value="ECO:0007669"/>
    <property type="project" value="InterPro"/>
</dbReference>
<proteinExistence type="inferred from homology"/>
<dbReference type="InterPro" id="IPR044666">
    <property type="entry name" value="Cyclophilin_A-like"/>
</dbReference>
<comment type="subunit">
    <text evidence="4">Part of the activated spliceosome B/catalytic step 1 spliceosome, one of the forms of the spliceosome which has a well-formed active site but still cannot catalyze the branching reaction and is composed at least of 52 proteins, the U2, U5 and U6 snRNAs and the pre-mRNA. Recruited during early steps of activated spliceosome B maturation, it is probably one of the first proteins released from this complex as he matures to the spliceosome C complex. Component of the minor spliceosome, which splices U12-type introns.</text>
</comment>
<dbReference type="InterPro" id="IPR020892">
    <property type="entry name" value="Cyclophilin-type_PPIase_CS"/>
</dbReference>
<keyword evidence="5" id="KW-0413">Isomerase</keyword>
<evidence type="ECO:0000313" key="8">
    <source>
        <dbReference type="Proteomes" id="UP000007879"/>
    </source>
</evidence>
<evidence type="ECO:0000256" key="2">
    <source>
        <dbReference type="ARBA" id="ARBA00007365"/>
    </source>
</evidence>
<protein>
    <recommendedName>
        <fullName evidence="5">Peptidyl-prolyl cis-trans isomerase</fullName>
        <shortName evidence="5">PPIase</shortName>
        <ecNumber evidence="5">5.2.1.8</ecNumber>
    </recommendedName>
</protein>
<dbReference type="PROSITE" id="PS00170">
    <property type="entry name" value="CSA_PPIASE_1"/>
    <property type="match status" value="1"/>
</dbReference>
<dbReference type="RefSeq" id="XP_019860653.1">
    <property type="nucleotide sequence ID" value="XM_020005094.1"/>
</dbReference>
<accession>A0AAN0JUS2</accession>
<dbReference type="Gene3D" id="2.40.100.10">
    <property type="entry name" value="Cyclophilin-like"/>
    <property type="match status" value="1"/>
</dbReference>
<dbReference type="InterPro" id="IPR029000">
    <property type="entry name" value="Cyclophilin-like_dom_sf"/>
</dbReference>
<evidence type="ECO:0000256" key="1">
    <source>
        <dbReference type="ARBA" id="ARBA00004123"/>
    </source>
</evidence>
<name>A0AAN0JUS2_AMPQE</name>
<keyword evidence="8" id="KW-1185">Reference proteome</keyword>
<reference evidence="8" key="1">
    <citation type="journal article" date="2010" name="Nature">
        <title>The Amphimedon queenslandica genome and the evolution of animal complexity.</title>
        <authorList>
            <person name="Srivastava M."/>
            <person name="Simakov O."/>
            <person name="Chapman J."/>
            <person name="Fahey B."/>
            <person name="Gauthier M.E."/>
            <person name="Mitros T."/>
            <person name="Richards G.S."/>
            <person name="Conaco C."/>
            <person name="Dacre M."/>
            <person name="Hellsten U."/>
            <person name="Larroux C."/>
            <person name="Putnam N.H."/>
            <person name="Stanke M."/>
            <person name="Adamska M."/>
            <person name="Darling A."/>
            <person name="Degnan S.M."/>
            <person name="Oakley T.H."/>
            <person name="Plachetzki D.C."/>
            <person name="Zhai Y."/>
            <person name="Adamski M."/>
            <person name="Calcino A."/>
            <person name="Cummins S.F."/>
            <person name="Goodstein D.M."/>
            <person name="Harris C."/>
            <person name="Jackson D.J."/>
            <person name="Leys S.P."/>
            <person name="Shu S."/>
            <person name="Woodcroft B.J."/>
            <person name="Vervoort M."/>
            <person name="Kosik K.S."/>
            <person name="Manning G."/>
            <person name="Degnan B.M."/>
            <person name="Rokhsar D.S."/>
        </authorList>
    </citation>
    <scope>NUCLEOTIDE SEQUENCE [LARGE SCALE GENOMIC DNA]</scope>
</reference>
<dbReference type="PRINTS" id="PR00153">
    <property type="entry name" value="CSAPPISMRASE"/>
</dbReference>
<dbReference type="SUPFAM" id="SSF50891">
    <property type="entry name" value="Cyclophilin-like"/>
    <property type="match status" value="1"/>
</dbReference>
<organism evidence="7 8">
    <name type="scientific">Amphimedon queenslandica</name>
    <name type="common">Sponge</name>
    <dbReference type="NCBI Taxonomy" id="400682"/>
    <lineage>
        <taxon>Eukaryota</taxon>
        <taxon>Metazoa</taxon>
        <taxon>Porifera</taxon>
        <taxon>Demospongiae</taxon>
        <taxon>Heteroscleromorpha</taxon>
        <taxon>Haplosclerida</taxon>
        <taxon>Niphatidae</taxon>
        <taxon>Amphimedon</taxon>
    </lineage>
</organism>
<evidence type="ECO:0000256" key="3">
    <source>
        <dbReference type="ARBA" id="ARBA00023242"/>
    </source>
</evidence>
<comment type="catalytic activity">
    <reaction evidence="5">
        <text>[protein]-peptidylproline (omega=180) = [protein]-peptidylproline (omega=0)</text>
        <dbReference type="Rhea" id="RHEA:16237"/>
        <dbReference type="Rhea" id="RHEA-COMP:10747"/>
        <dbReference type="Rhea" id="RHEA-COMP:10748"/>
        <dbReference type="ChEBI" id="CHEBI:83833"/>
        <dbReference type="ChEBI" id="CHEBI:83834"/>
        <dbReference type="EC" id="5.2.1.8"/>
    </reaction>
</comment>
<evidence type="ECO:0000256" key="4">
    <source>
        <dbReference type="ARBA" id="ARBA00046368"/>
    </source>
</evidence>
<dbReference type="GO" id="GO:0003755">
    <property type="term" value="F:peptidyl-prolyl cis-trans isomerase activity"/>
    <property type="evidence" value="ECO:0007669"/>
    <property type="project" value="UniProtKB-UniRule"/>
</dbReference>
<dbReference type="GeneID" id="100632307"/>
<dbReference type="EC" id="5.2.1.8" evidence="5"/>
<dbReference type="PROSITE" id="PS50072">
    <property type="entry name" value="CSA_PPIASE_2"/>
    <property type="match status" value="1"/>
</dbReference>
<reference evidence="7" key="2">
    <citation type="submission" date="2024-06" db="UniProtKB">
        <authorList>
            <consortium name="EnsemblMetazoa"/>
        </authorList>
    </citation>
    <scope>IDENTIFICATION</scope>
</reference>
<comment type="subcellular location">
    <subcellularLocation>
        <location evidence="1">Nucleus</location>
    </subcellularLocation>
</comment>